<dbReference type="Gene3D" id="1.20.120.1080">
    <property type="match status" value="1"/>
</dbReference>
<dbReference type="Pfam" id="PF13401">
    <property type="entry name" value="AAA_22"/>
    <property type="match status" value="1"/>
</dbReference>
<keyword evidence="2" id="KW-0547">Nucleotide-binding</keyword>
<dbReference type="Pfam" id="PF04408">
    <property type="entry name" value="WHD_HA2"/>
    <property type="match status" value="1"/>
</dbReference>
<dbReference type="Gene3D" id="3.40.50.300">
    <property type="entry name" value="P-loop containing nucleotide triphosphate hydrolases"/>
    <property type="match status" value="2"/>
</dbReference>
<dbReference type="InterPro" id="IPR027417">
    <property type="entry name" value="P-loop_NTPase"/>
</dbReference>
<accession>A0ABP0BUK7</accession>
<dbReference type="EMBL" id="CAWUHB010000027">
    <property type="protein sequence ID" value="CAK7223422.1"/>
    <property type="molecule type" value="Genomic_DNA"/>
</dbReference>
<dbReference type="InterPro" id="IPR049945">
    <property type="entry name" value="AAA_22"/>
</dbReference>
<keyword evidence="11" id="KW-1185">Reference proteome</keyword>
<dbReference type="SUPFAM" id="SSF52540">
    <property type="entry name" value="P-loop containing nucleoside triphosphate hydrolases"/>
    <property type="match status" value="1"/>
</dbReference>
<dbReference type="InterPro" id="IPR001650">
    <property type="entry name" value="Helicase_C-like"/>
</dbReference>
<dbReference type="CDD" id="cd18791">
    <property type="entry name" value="SF2_C_RHA"/>
    <property type="match status" value="1"/>
</dbReference>
<dbReference type="Pfam" id="PF21010">
    <property type="entry name" value="HA2_C"/>
    <property type="match status" value="1"/>
</dbReference>
<name>A0ABP0BUK7_9PEZI</name>
<keyword evidence="5" id="KW-0067">ATP-binding</keyword>
<feature type="domain" description="Helicase C-terminal" evidence="9">
    <location>
        <begin position="379"/>
        <end position="565"/>
    </location>
</feature>
<evidence type="ECO:0000256" key="7">
    <source>
        <dbReference type="SAM" id="MobiDB-lite"/>
    </source>
</evidence>
<dbReference type="CDD" id="cd17917">
    <property type="entry name" value="DEXHc_RHA-like"/>
    <property type="match status" value="1"/>
</dbReference>
<feature type="compositionally biased region" description="Basic residues" evidence="7">
    <location>
        <begin position="1"/>
        <end position="20"/>
    </location>
</feature>
<organism evidence="10 11">
    <name type="scientific">Sporothrix curviconia</name>
    <dbReference type="NCBI Taxonomy" id="1260050"/>
    <lineage>
        <taxon>Eukaryota</taxon>
        <taxon>Fungi</taxon>
        <taxon>Dikarya</taxon>
        <taxon>Ascomycota</taxon>
        <taxon>Pezizomycotina</taxon>
        <taxon>Sordariomycetes</taxon>
        <taxon>Sordariomycetidae</taxon>
        <taxon>Ophiostomatales</taxon>
        <taxon>Ophiostomataceae</taxon>
        <taxon>Sporothrix</taxon>
    </lineage>
</organism>
<keyword evidence="4" id="KW-0347">Helicase</keyword>
<protein>
    <recommendedName>
        <fullName evidence="1">RNA helicase</fullName>
        <ecNumber evidence="1">3.6.4.13</ecNumber>
    </recommendedName>
</protein>
<feature type="compositionally biased region" description="Basic and acidic residues" evidence="7">
    <location>
        <begin position="37"/>
        <end position="66"/>
    </location>
</feature>
<dbReference type="GO" id="GO:0016787">
    <property type="term" value="F:hydrolase activity"/>
    <property type="evidence" value="ECO:0007669"/>
    <property type="project" value="UniProtKB-KW"/>
</dbReference>
<dbReference type="InterPro" id="IPR048333">
    <property type="entry name" value="HA2_WH"/>
</dbReference>
<evidence type="ECO:0000256" key="6">
    <source>
        <dbReference type="ARBA" id="ARBA00047984"/>
    </source>
</evidence>
<proteinExistence type="predicted"/>
<sequence>MSAAPRSKRRKAEQKSKHVYKVGNGFIDLDFFLNGPSKDKAEKEKTSNKAKQAKDTNDTKDMKDAATDADEPAAEAPEQDVVQEDTAPSTPVDDATMPGSQPQAGKKRRRGAKHSHNSNSNEDRIDGDPSLFAVRRALPIWESRNAIRRALDKSDVLVLVGETGSGKSTQVPQYLSTEPWCTGLVAITQPRRVAATTLANRVAREMGTPLTGLDTNDPNARGRVGYSVRFDHKVPKGAKVKFLTEGMLLQEMVRDPALRQYSAVVVDEVHERSVDADLLLGFLRQILQSSSSSSSKDQSKGKSEAETALQKRQQRDSKHPLKVVVMSATADVDKIHSFFTSTAGGGASSASLASTTAKVDVLHIPGRQFPVELVHTPEPVEDILEALVNAVLQIHVQEPLPGDILAFLSGQEEIDAAKRLIEERAANLASNVPHIEAIPLYGQLSMEAQNKAFQPASRPFTRKVVLATNIAETSVTVPGVRYVVDNGKAKVKMFRARLGLESLLAKPIAKSSAIQRAGRAGREGPGKCYRLYTEQSYSQELAPVELPEILRIDILGAVLTMKARGIDNTFTFPLMDEPDHDLMERSLIQLRRLGALADDVSITEDGRTMALLPVSAAFGRVLLDAARADVLLEAIDIVACLTAGDDIFLRLPAEQDREFDDVDERRKELFRREGDLLTHLTTMQRMVGERSSQWKTWCQQRRINLRNMRQAHNIRRQLRGICVRQKMLAAEDVPSIADEEQRDFVPLAPDRTDALLRCFLNGFVLKTAMLAPDGSYVTTEGKHVVAIHPSSVLHGRKTEAIMYLEQVFTTKNYARKVSAVQGDWIVEALRSQQI</sequence>
<dbReference type="Proteomes" id="UP001642405">
    <property type="component" value="Unassembled WGS sequence"/>
</dbReference>
<feature type="compositionally biased region" description="Basic residues" evidence="7">
    <location>
        <begin position="105"/>
        <end position="116"/>
    </location>
</feature>
<dbReference type="InterPro" id="IPR014001">
    <property type="entry name" value="Helicase_ATP-bd"/>
</dbReference>
<comment type="caution">
    <text evidence="10">The sequence shown here is derived from an EMBL/GenBank/DDBJ whole genome shotgun (WGS) entry which is preliminary data.</text>
</comment>
<feature type="domain" description="Helicase ATP-binding" evidence="8">
    <location>
        <begin position="148"/>
        <end position="348"/>
    </location>
</feature>
<evidence type="ECO:0000256" key="2">
    <source>
        <dbReference type="ARBA" id="ARBA00022741"/>
    </source>
</evidence>
<keyword evidence="3 10" id="KW-0378">Hydrolase</keyword>
<comment type="catalytic activity">
    <reaction evidence="6">
        <text>ATP + H2O = ADP + phosphate + H(+)</text>
        <dbReference type="Rhea" id="RHEA:13065"/>
        <dbReference type="ChEBI" id="CHEBI:15377"/>
        <dbReference type="ChEBI" id="CHEBI:15378"/>
        <dbReference type="ChEBI" id="CHEBI:30616"/>
        <dbReference type="ChEBI" id="CHEBI:43474"/>
        <dbReference type="ChEBI" id="CHEBI:456216"/>
        <dbReference type="EC" id="3.6.4.13"/>
    </reaction>
</comment>
<feature type="region of interest" description="Disordered" evidence="7">
    <location>
        <begin position="291"/>
        <end position="320"/>
    </location>
</feature>
<reference evidence="10 11" key="1">
    <citation type="submission" date="2024-01" db="EMBL/GenBank/DDBJ databases">
        <authorList>
            <person name="Allen C."/>
            <person name="Tagirdzhanova G."/>
        </authorList>
    </citation>
    <scope>NUCLEOTIDE SEQUENCE [LARGE SCALE GENOMIC DNA]</scope>
</reference>
<evidence type="ECO:0000313" key="11">
    <source>
        <dbReference type="Proteomes" id="UP001642405"/>
    </source>
</evidence>
<dbReference type="InterPro" id="IPR007502">
    <property type="entry name" value="Helicase-assoc_dom"/>
</dbReference>
<evidence type="ECO:0000256" key="1">
    <source>
        <dbReference type="ARBA" id="ARBA00012552"/>
    </source>
</evidence>
<dbReference type="InterPro" id="IPR002464">
    <property type="entry name" value="DNA/RNA_helicase_DEAH_CS"/>
</dbReference>
<dbReference type="SMART" id="SM00847">
    <property type="entry name" value="HA2"/>
    <property type="match status" value="1"/>
</dbReference>
<evidence type="ECO:0000256" key="4">
    <source>
        <dbReference type="ARBA" id="ARBA00022806"/>
    </source>
</evidence>
<evidence type="ECO:0000256" key="3">
    <source>
        <dbReference type="ARBA" id="ARBA00022801"/>
    </source>
</evidence>
<dbReference type="SMART" id="SM00487">
    <property type="entry name" value="DEXDc"/>
    <property type="match status" value="1"/>
</dbReference>
<feature type="region of interest" description="Disordered" evidence="7">
    <location>
        <begin position="1"/>
        <end position="127"/>
    </location>
</feature>
<dbReference type="PANTHER" id="PTHR18934:SF118">
    <property type="entry name" value="ATP-DEPENDENT RNA HELICASE DHX33"/>
    <property type="match status" value="1"/>
</dbReference>
<feature type="compositionally biased region" description="Acidic residues" evidence="7">
    <location>
        <begin position="67"/>
        <end position="83"/>
    </location>
</feature>
<gene>
    <name evidence="10" type="primary">prh1</name>
    <name evidence="10" type="ORF">SCUCBS95973_005173</name>
</gene>
<dbReference type="SMART" id="SM00490">
    <property type="entry name" value="HELICc"/>
    <property type="match status" value="1"/>
</dbReference>
<dbReference type="Pfam" id="PF00271">
    <property type="entry name" value="Helicase_C"/>
    <property type="match status" value="1"/>
</dbReference>
<dbReference type="EC" id="3.6.4.13" evidence="1"/>
<dbReference type="InterPro" id="IPR011709">
    <property type="entry name" value="DEAD-box_helicase_OB_fold"/>
</dbReference>
<evidence type="ECO:0000259" key="8">
    <source>
        <dbReference type="PROSITE" id="PS51192"/>
    </source>
</evidence>
<dbReference type="PROSITE" id="PS51194">
    <property type="entry name" value="HELICASE_CTER"/>
    <property type="match status" value="1"/>
</dbReference>
<evidence type="ECO:0000313" key="10">
    <source>
        <dbReference type="EMBL" id="CAK7223422.1"/>
    </source>
</evidence>
<dbReference type="Pfam" id="PF07717">
    <property type="entry name" value="OB_NTP_bind"/>
    <property type="match status" value="1"/>
</dbReference>
<evidence type="ECO:0000259" key="9">
    <source>
        <dbReference type="PROSITE" id="PS51194"/>
    </source>
</evidence>
<dbReference type="PROSITE" id="PS00690">
    <property type="entry name" value="DEAH_ATP_HELICASE"/>
    <property type="match status" value="1"/>
</dbReference>
<dbReference type="GO" id="GO:0003724">
    <property type="term" value="F:RNA helicase activity"/>
    <property type="evidence" value="ECO:0007669"/>
    <property type="project" value="UniProtKB-EC"/>
</dbReference>
<evidence type="ECO:0000256" key="5">
    <source>
        <dbReference type="ARBA" id="ARBA00022840"/>
    </source>
</evidence>
<dbReference type="PROSITE" id="PS51192">
    <property type="entry name" value="HELICASE_ATP_BIND_1"/>
    <property type="match status" value="1"/>
</dbReference>
<dbReference type="PANTHER" id="PTHR18934">
    <property type="entry name" value="ATP-DEPENDENT RNA HELICASE"/>
    <property type="match status" value="1"/>
</dbReference>